<evidence type="ECO:0000313" key="2">
    <source>
        <dbReference type="Proteomes" id="UP000192639"/>
    </source>
</evidence>
<accession>A0A1Y1S748</accession>
<organism evidence="1 2">
    <name type="scientific">Enterospora canceri</name>
    <dbReference type="NCBI Taxonomy" id="1081671"/>
    <lineage>
        <taxon>Eukaryota</taxon>
        <taxon>Fungi</taxon>
        <taxon>Fungi incertae sedis</taxon>
        <taxon>Microsporidia</taxon>
        <taxon>Enterocytozoonidae</taxon>
        <taxon>Enterospora</taxon>
    </lineage>
</organism>
<protein>
    <submittedName>
        <fullName evidence="1">Uncharacterized protein</fullName>
    </submittedName>
</protein>
<keyword evidence="2" id="KW-1185">Reference proteome</keyword>
<dbReference type="OrthoDB" id="2189058at2759"/>
<dbReference type="AlphaFoldDB" id="A0A1Y1S748"/>
<proteinExistence type="predicted"/>
<reference evidence="1 2" key="1">
    <citation type="journal article" date="2017" name="Environ. Microbiol.">
        <title>Decay of the glycolytic pathway and adaptation to intranuclear parasitism within Enterocytozoonidae microsporidia.</title>
        <authorList>
            <person name="Wiredu Boakye D."/>
            <person name="Jaroenlak P."/>
            <person name="Prachumwat A."/>
            <person name="Williams T.A."/>
            <person name="Bateman K.S."/>
            <person name="Itsathitphaisarn O."/>
            <person name="Sritunyalucksana K."/>
            <person name="Paszkiewicz K.H."/>
            <person name="Moore K.A."/>
            <person name="Stentiford G.D."/>
            <person name="Williams B.A."/>
        </authorList>
    </citation>
    <scope>NUCLEOTIDE SEQUENCE [LARGE SCALE GENOMIC DNA]</scope>
    <source>
        <strain evidence="1 2">GB1</strain>
    </source>
</reference>
<sequence>MMTKEEAQTRIRTQVMTMAEMRRLVKEHGLVVKFGQFSRKEREIIDGVILEHMREQESTMDELGRWTIYCNFEAPQEYDTFDARGLICKIVDKLKHRAFLTVYREVAFLYNPYRKREFTAEDDRELLRLIKEHGTKYKKFQPIIEHAEVEIAARYTCVLAEIEVKYVTAGALRRIEATGLPRNREELKELAKAFGVEEHRLHRAIVKYLNGKAFGLLREKLVDAEFALELLRNNFQCSVSVDIDRIIGVVRDSETEGISSAREFVLRLFEDEELEKRDLRVRIEMEDIFWDYFSKKHELSYHSAMTRYKGIARRWGWRMFRDVYASVKEMLVSFLEDRIRQDAAEKHSNRK</sequence>
<comment type="caution">
    <text evidence="1">The sequence shown here is derived from an EMBL/GenBank/DDBJ whole genome shotgun (WGS) entry which is preliminary data.</text>
</comment>
<dbReference type="EMBL" id="LWDP01000027">
    <property type="protein sequence ID" value="ORD94253.1"/>
    <property type="molecule type" value="Genomic_DNA"/>
</dbReference>
<name>A0A1Y1S748_9MICR</name>
<dbReference type="VEuPathDB" id="MicrosporidiaDB:ECANGB1_961"/>
<dbReference type="Proteomes" id="UP000192639">
    <property type="component" value="Unassembled WGS sequence"/>
</dbReference>
<gene>
    <name evidence="1" type="ORF">ECANGB1_961</name>
</gene>
<evidence type="ECO:0000313" key="1">
    <source>
        <dbReference type="EMBL" id="ORD94253.1"/>
    </source>
</evidence>